<dbReference type="EMBL" id="MGAQ01000014">
    <property type="protein sequence ID" value="OGK50666.1"/>
    <property type="molecule type" value="Genomic_DNA"/>
</dbReference>
<comment type="caution">
    <text evidence="1">The sequence shown here is derived from an EMBL/GenBank/DDBJ whole genome shotgun (WGS) entry which is preliminary data.</text>
</comment>
<name>A0A1F7J4Z8_9BACT</name>
<proteinExistence type="predicted"/>
<organism evidence="1 2">
    <name type="scientific">Candidatus Roizmanbacteria bacterium RIFCSPLOWO2_01_FULL_40_42</name>
    <dbReference type="NCBI Taxonomy" id="1802066"/>
    <lineage>
        <taxon>Bacteria</taxon>
        <taxon>Candidatus Roizmaniibacteriota</taxon>
    </lineage>
</organism>
<evidence type="ECO:0000313" key="1">
    <source>
        <dbReference type="EMBL" id="OGK50666.1"/>
    </source>
</evidence>
<sequence length="121" mass="14132">MKMKNIKQILNDSENTVINGIKYRNNNDNSVNNVNIGKYALDKSKFIPRTEEALLAEKISNELKDLRNFACYLKVVNTIGAMDAERLLRVVLSDIKEKKDTKYPVRHSGKYFMYKYKFGKY</sequence>
<evidence type="ECO:0000313" key="2">
    <source>
        <dbReference type="Proteomes" id="UP000178558"/>
    </source>
</evidence>
<dbReference type="AlphaFoldDB" id="A0A1F7J4Z8"/>
<accession>A0A1F7J4Z8</accession>
<dbReference type="Proteomes" id="UP000178558">
    <property type="component" value="Unassembled WGS sequence"/>
</dbReference>
<gene>
    <name evidence="1" type="ORF">A3B50_00615</name>
</gene>
<protein>
    <submittedName>
        <fullName evidence="1">Uncharacterized protein</fullName>
    </submittedName>
</protein>
<reference evidence="1 2" key="1">
    <citation type="journal article" date="2016" name="Nat. Commun.">
        <title>Thousands of microbial genomes shed light on interconnected biogeochemical processes in an aquifer system.</title>
        <authorList>
            <person name="Anantharaman K."/>
            <person name="Brown C.T."/>
            <person name="Hug L.A."/>
            <person name="Sharon I."/>
            <person name="Castelle C.J."/>
            <person name="Probst A.J."/>
            <person name="Thomas B.C."/>
            <person name="Singh A."/>
            <person name="Wilkins M.J."/>
            <person name="Karaoz U."/>
            <person name="Brodie E.L."/>
            <person name="Williams K.H."/>
            <person name="Hubbard S.S."/>
            <person name="Banfield J.F."/>
        </authorList>
    </citation>
    <scope>NUCLEOTIDE SEQUENCE [LARGE SCALE GENOMIC DNA]</scope>
</reference>